<dbReference type="GO" id="GO:0003677">
    <property type="term" value="F:DNA binding"/>
    <property type="evidence" value="ECO:0007669"/>
    <property type="project" value="InterPro"/>
</dbReference>
<dbReference type="AlphaFoldDB" id="A0A1D2QQ19"/>
<evidence type="ECO:0008006" key="3">
    <source>
        <dbReference type="Google" id="ProtNLM"/>
    </source>
</evidence>
<dbReference type="Pfam" id="PF13155">
    <property type="entry name" value="Toprim_2"/>
    <property type="match status" value="1"/>
</dbReference>
<reference evidence="1 2" key="1">
    <citation type="journal article" date="2016" name="Appl. Environ. Microbiol.">
        <title>Lack of Overt Genome Reduction in the Bryostatin-Producing Bryozoan Symbiont "Candidatus Endobugula sertula".</title>
        <authorList>
            <person name="Miller I.J."/>
            <person name="Vanee N."/>
            <person name="Fong S.S."/>
            <person name="Lim-Fong G.E."/>
            <person name="Kwan J.C."/>
        </authorList>
    </citation>
    <scope>NUCLEOTIDE SEQUENCE [LARGE SCALE GENOMIC DNA]</scope>
    <source>
        <strain evidence="1">AB1-4</strain>
    </source>
</reference>
<organism evidence="1 2">
    <name type="scientific">Candidatus Endobugula sertula</name>
    <name type="common">Bugula neritina bacterial symbiont</name>
    <dbReference type="NCBI Taxonomy" id="62101"/>
    <lineage>
        <taxon>Bacteria</taxon>
        <taxon>Pseudomonadati</taxon>
        <taxon>Pseudomonadota</taxon>
        <taxon>Gammaproteobacteria</taxon>
        <taxon>Cellvibrionales</taxon>
        <taxon>Cellvibrionaceae</taxon>
        <taxon>Candidatus Endobugula</taxon>
    </lineage>
</organism>
<proteinExistence type="predicted"/>
<dbReference type="Proteomes" id="UP000242502">
    <property type="component" value="Unassembled WGS sequence"/>
</dbReference>
<dbReference type="STRING" id="62101.AB835_07610"/>
<sequence length="340" mass="38737">MNLTWQQAHNISTVRYLSLHGHFPVYSSSGGKEYHYHSPIRSGDDTPSFHLNVVKNKWHDKGLGIGGDIIDLVAEHKNMTRSQACRWLGQSKLYAGDYVAEFPALQKGRYYSNKSKRRADTDTKPVNTNSEYAKLESDSSFIIESIQGLQHPVLLQYLSYRCIDPAIAIKYGLQEINYQLFNLPESYYFALAWLNDSGGCEFNSKSGLKSFKGCLGIKDITSINLQPHKKIAVFESAMDFWAYLSYYRIREFQNSAIILNSISLRNKVLDAVEKYQPSELYLFLDNDIEGCKAAESLVAEIQTIPVHNKSGLYEDYKDFNEMVMAKTATADRKYYLSGNN</sequence>
<dbReference type="Gene3D" id="3.40.1360.10">
    <property type="match status" value="1"/>
</dbReference>
<comment type="caution">
    <text evidence="1">The sequence shown here is derived from an EMBL/GenBank/DDBJ whole genome shotgun (WGS) entry which is preliminary data.</text>
</comment>
<accession>A0A1D2QQ19</accession>
<dbReference type="Gene3D" id="3.90.580.10">
    <property type="entry name" value="Zinc finger, CHC2-type domain"/>
    <property type="match status" value="1"/>
</dbReference>
<dbReference type="GO" id="GO:0008270">
    <property type="term" value="F:zinc ion binding"/>
    <property type="evidence" value="ECO:0007669"/>
    <property type="project" value="InterPro"/>
</dbReference>
<name>A0A1D2QQ19_9GAMM</name>
<gene>
    <name evidence="1" type="ORF">AB835_07610</name>
</gene>
<dbReference type="EMBL" id="MDLC01000023">
    <property type="protein sequence ID" value="ODS23662.1"/>
    <property type="molecule type" value="Genomic_DNA"/>
</dbReference>
<evidence type="ECO:0000313" key="2">
    <source>
        <dbReference type="Proteomes" id="UP000242502"/>
    </source>
</evidence>
<dbReference type="SUPFAM" id="SSF57783">
    <property type="entry name" value="Zinc beta-ribbon"/>
    <property type="match status" value="1"/>
</dbReference>
<protein>
    <recommendedName>
        <fullName evidence="3">Zinc finger CHC2-type domain-containing protein</fullName>
    </recommendedName>
</protein>
<dbReference type="InterPro" id="IPR036977">
    <property type="entry name" value="DNA_primase_Znf_CHC2"/>
</dbReference>
<evidence type="ECO:0000313" key="1">
    <source>
        <dbReference type="EMBL" id="ODS23662.1"/>
    </source>
</evidence>
<dbReference type="GO" id="GO:0006260">
    <property type="term" value="P:DNA replication"/>
    <property type="evidence" value="ECO:0007669"/>
    <property type="project" value="InterPro"/>
</dbReference>